<dbReference type="InterPro" id="IPR036388">
    <property type="entry name" value="WH-like_DNA-bd_sf"/>
</dbReference>
<dbReference type="EMBL" id="JEME01000030">
    <property type="protein sequence ID" value="KYG11428.1"/>
    <property type="molecule type" value="Genomic_DNA"/>
</dbReference>
<evidence type="ECO:0000313" key="1">
    <source>
        <dbReference type="EMBL" id="KYG11428.1"/>
    </source>
</evidence>
<gene>
    <name evidence="1" type="ORF">BE21_57600</name>
</gene>
<dbReference type="Gene3D" id="1.10.10.10">
    <property type="entry name" value="Winged helix-like DNA-binding domain superfamily/Winged helix DNA-binding domain"/>
    <property type="match status" value="1"/>
</dbReference>
<evidence type="ECO:0000313" key="2">
    <source>
        <dbReference type="Proteomes" id="UP000075502"/>
    </source>
</evidence>
<dbReference type="Proteomes" id="UP000075502">
    <property type="component" value="Unassembled WGS sequence"/>
</dbReference>
<dbReference type="AlphaFoldDB" id="A0A150U3S6"/>
<organism evidence="1 2">
    <name type="scientific">Sorangium cellulosum</name>
    <name type="common">Polyangium cellulosum</name>
    <dbReference type="NCBI Taxonomy" id="56"/>
    <lineage>
        <taxon>Bacteria</taxon>
        <taxon>Pseudomonadati</taxon>
        <taxon>Myxococcota</taxon>
        <taxon>Polyangia</taxon>
        <taxon>Polyangiales</taxon>
        <taxon>Polyangiaceae</taxon>
        <taxon>Sorangium</taxon>
    </lineage>
</organism>
<accession>A0A150U3S6</accession>
<reference evidence="1 2" key="1">
    <citation type="submission" date="2014-02" db="EMBL/GenBank/DDBJ databases">
        <title>The small core and large imbalanced accessory genome model reveals a collaborative survival strategy of Sorangium cellulosum strains in nature.</title>
        <authorList>
            <person name="Han K."/>
            <person name="Peng R."/>
            <person name="Blom J."/>
            <person name="Li Y.-Z."/>
        </authorList>
    </citation>
    <scope>NUCLEOTIDE SEQUENCE [LARGE SCALE GENOMIC DNA]</scope>
    <source>
        <strain evidence="1 2">So0007-03</strain>
    </source>
</reference>
<proteinExistence type="predicted"/>
<protein>
    <submittedName>
        <fullName evidence="1">Uncharacterized protein</fullName>
    </submittedName>
</protein>
<sequence>MSGKLGQATVAYNVLTKLGKLNTSERSILFALMGFIDWKTGTTRENCHPSRSELAEEAGFAKVDTIDKHMASLVAKGLVVKIHRTRMNAAGAIEKDKNAYRLRVPVDEAGCVLGHDRRRFEMQDDETDAPASGIVPAPAPELAEAPAPRLVAESAPTAEKPQEAPAAPLKVYHDERGRPRTGPPMKTPAELFEGGASQTQDEAATMPELEDVVQGWLGSIETDAIDSHVAGNLAQLAEDLDVVRPIAKKAAEEALTTDDLLAALRSCEDELADAIPDGRRTNPRDLKKAVLSVAIPRVQSVSSYEGAGYVGAGKKARLAAYEATKGDPALMRLYLSAEPIGSAQAPGGAHGATTALVYGVAVGNDFVPPVAEPKVVNYDNDCPF</sequence>
<comment type="caution">
    <text evidence="1">The sequence shown here is derived from an EMBL/GenBank/DDBJ whole genome shotgun (WGS) entry which is preliminary data.</text>
</comment>
<name>A0A150U3S6_SORCE</name>